<organism evidence="1 2">
    <name type="scientific">Candidatus Regiella insecticola 5.15</name>
    <dbReference type="NCBI Taxonomy" id="1005043"/>
    <lineage>
        <taxon>Bacteria</taxon>
        <taxon>Pseudomonadati</taxon>
        <taxon>Pseudomonadota</taxon>
        <taxon>Gammaproteobacteria</taxon>
        <taxon>Enterobacterales</taxon>
        <taxon>Enterobacteriaceae</taxon>
        <taxon>aphid secondary symbionts</taxon>
        <taxon>Candidatus Regiella</taxon>
    </lineage>
</organism>
<dbReference type="Pfam" id="PF17375">
    <property type="entry name" value="DUF5397"/>
    <property type="match status" value="1"/>
</dbReference>
<sequence length="66" mass="7687">MRTEPFPLPEMLGQYRQFGQLGPAYKIVSPLRPVDDNDWLLLIQIAETGEKVEYRFSRAEQDPVVH</sequence>
<accession>G2H144</accession>
<dbReference type="AlphaFoldDB" id="G2H144"/>
<dbReference type="OrthoDB" id="1551064at2"/>
<dbReference type="EMBL" id="AGCA01000422">
    <property type="protein sequence ID" value="EGY28287.1"/>
    <property type="molecule type" value="Genomic_DNA"/>
</dbReference>
<proteinExistence type="predicted"/>
<reference evidence="1 2" key="1">
    <citation type="journal article" date="2012" name="Genome Res.">
        <title>Genomic basis of endosymbiont-conferred protection against an insect parasitoid.</title>
        <authorList>
            <person name="Hansen A.K."/>
            <person name="Vorburger C."/>
            <person name="Moran N.A."/>
        </authorList>
    </citation>
    <scope>NUCLEOTIDE SEQUENCE [LARGE SCALE GENOMIC DNA]</scope>
    <source>
        <strain evidence="2">R5.15</strain>
    </source>
</reference>
<protein>
    <submittedName>
        <fullName evidence="1">Uncharacterized protein</fullName>
    </submittedName>
</protein>
<keyword evidence="2" id="KW-1185">Reference proteome</keyword>
<comment type="caution">
    <text evidence="1">The sequence shown here is derived from an EMBL/GenBank/DDBJ whole genome shotgun (WGS) entry which is preliminary data.</text>
</comment>
<dbReference type="RefSeq" id="WP_006707426.1">
    <property type="nucleotide sequence ID" value="NZ_AGCA01000422.1"/>
</dbReference>
<dbReference type="InterPro" id="IPR035335">
    <property type="entry name" value="DUF5397"/>
</dbReference>
<gene>
    <name evidence="1" type="ORF">Rin_00017790</name>
</gene>
<evidence type="ECO:0000313" key="1">
    <source>
        <dbReference type="EMBL" id="EGY28287.1"/>
    </source>
</evidence>
<evidence type="ECO:0000313" key="2">
    <source>
        <dbReference type="Proteomes" id="UP000004116"/>
    </source>
</evidence>
<dbReference type="Proteomes" id="UP000004116">
    <property type="component" value="Unassembled WGS sequence"/>
</dbReference>
<name>G2H144_9ENTR</name>